<keyword evidence="11" id="KW-0472">Membrane</keyword>
<keyword evidence="7 9" id="KW-0408">Iron</keyword>
<dbReference type="PRINTS" id="PR00385">
    <property type="entry name" value="P450"/>
</dbReference>
<feature type="binding site" description="axial binding residue" evidence="9">
    <location>
        <position position="446"/>
    </location>
    <ligand>
        <name>heme</name>
        <dbReference type="ChEBI" id="CHEBI:30413"/>
    </ligand>
    <ligandPart>
        <name>Fe</name>
        <dbReference type="ChEBI" id="CHEBI:18248"/>
    </ligandPart>
</feature>
<dbReference type="Pfam" id="PF00067">
    <property type="entry name" value="p450"/>
    <property type="match status" value="1"/>
</dbReference>
<evidence type="ECO:0000256" key="3">
    <source>
        <dbReference type="ARBA" id="ARBA00010617"/>
    </source>
</evidence>
<evidence type="ECO:0000256" key="6">
    <source>
        <dbReference type="ARBA" id="ARBA00023002"/>
    </source>
</evidence>
<dbReference type="GO" id="GO:0005506">
    <property type="term" value="F:iron ion binding"/>
    <property type="evidence" value="ECO:0007669"/>
    <property type="project" value="InterPro"/>
</dbReference>
<evidence type="ECO:0000256" key="8">
    <source>
        <dbReference type="ARBA" id="ARBA00023033"/>
    </source>
</evidence>
<dbReference type="Gene3D" id="1.10.630.10">
    <property type="entry name" value="Cytochrome P450"/>
    <property type="match status" value="1"/>
</dbReference>
<dbReference type="InterPro" id="IPR036396">
    <property type="entry name" value="Cyt_P450_sf"/>
</dbReference>
<comment type="pathway">
    <text evidence="2">Secondary metabolite biosynthesis.</text>
</comment>
<name>A0A4Y7QEE5_9AGAM</name>
<evidence type="ECO:0000256" key="11">
    <source>
        <dbReference type="SAM" id="Phobius"/>
    </source>
</evidence>
<dbReference type="PANTHER" id="PTHR46300">
    <property type="entry name" value="P450, PUTATIVE (EUROFUNG)-RELATED-RELATED"/>
    <property type="match status" value="1"/>
</dbReference>
<evidence type="ECO:0000256" key="2">
    <source>
        <dbReference type="ARBA" id="ARBA00005179"/>
    </source>
</evidence>
<reference evidence="12 13" key="1">
    <citation type="submission" date="2018-06" db="EMBL/GenBank/DDBJ databases">
        <title>A transcriptomic atlas of mushroom development highlights an independent origin of complex multicellularity.</title>
        <authorList>
            <consortium name="DOE Joint Genome Institute"/>
            <person name="Krizsan K."/>
            <person name="Almasi E."/>
            <person name="Merenyi Z."/>
            <person name="Sahu N."/>
            <person name="Viragh M."/>
            <person name="Koszo T."/>
            <person name="Mondo S."/>
            <person name="Kiss B."/>
            <person name="Balint B."/>
            <person name="Kues U."/>
            <person name="Barry K."/>
            <person name="Hegedus J.C."/>
            <person name="Henrissat B."/>
            <person name="Johnson J."/>
            <person name="Lipzen A."/>
            <person name="Ohm R."/>
            <person name="Nagy I."/>
            <person name="Pangilinan J."/>
            <person name="Yan J."/>
            <person name="Xiong Y."/>
            <person name="Grigoriev I.V."/>
            <person name="Hibbett D.S."/>
            <person name="Nagy L.G."/>
        </authorList>
    </citation>
    <scope>NUCLEOTIDE SEQUENCE [LARGE SCALE GENOMIC DNA]</scope>
    <source>
        <strain evidence="12 13">SZMC22713</strain>
    </source>
</reference>
<evidence type="ECO:0000256" key="7">
    <source>
        <dbReference type="ARBA" id="ARBA00023004"/>
    </source>
</evidence>
<dbReference type="GO" id="GO:0004497">
    <property type="term" value="F:monooxygenase activity"/>
    <property type="evidence" value="ECO:0007669"/>
    <property type="project" value="UniProtKB-KW"/>
</dbReference>
<dbReference type="InterPro" id="IPR001128">
    <property type="entry name" value="Cyt_P450"/>
</dbReference>
<evidence type="ECO:0000313" key="12">
    <source>
        <dbReference type="EMBL" id="TDL25716.1"/>
    </source>
</evidence>
<dbReference type="STRING" id="50990.A0A4Y7QEE5"/>
<dbReference type="Proteomes" id="UP000294933">
    <property type="component" value="Unassembled WGS sequence"/>
</dbReference>
<comment type="cofactor">
    <cofactor evidence="1 9">
        <name>heme</name>
        <dbReference type="ChEBI" id="CHEBI:30413"/>
    </cofactor>
</comment>
<evidence type="ECO:0000256" key="10">
    <source>
        <dbReference type="RuleBase" id="RU000461"/>
    </source>
</evidence>
<comment type="similarity">
    <text evidence="3 10">Belongs to the cytochrome P450 family.</text>
</comment>
<dbReference type="InterPro" id="IPR050364">
    <property type="entry name" value="Cytochrome_P450_fung"/>
</dbReference>
<proteinExistence type="inferred from homology"/>
<keyword evidence="6 10" id="KW-0560">Oxidoreductase</keyword>
<gene>
    <name evidence="12" type="ORF">BD410DRAFT_743512</name>
</gene>
<dbReference type="PROSITE" id="PS00086">
    <property type="entry name" value="CYTOCHROME_P450"/>
    <property type="match status" value="1"/>
</dbReference>
<dbReference type="InterPro" id="IPR002401">
    <property type="entry name" value="Cyt_P450_E_grp-I"/>
</dbReference>
<dbReference type="VEuPathDB" id="FungiDB:BD410DRAFT_743512"/>
<dbReference type="EMBL" id="ML170163">
    <property type="protein sequence ID" value="TDL25716.1"/>
    <property type="molecule type" value="Genomic_DNA"/>
</dbReference>
<dbReference type="AlphaFoldDB" id="A0A4Y7QEE5"/>
<keyword evidence="5 9" id="KW-0479">Metal-binding</keyword>
<protein>
    <submittedName>
        <fullName evidence="12">Cytochrome P450</fullName>
    </submittedName>
</protein>
<keyword evidence="4 9" id="KW-0349">Heme</keyword>
<dbReference type="OrthoDB" id="2789670at2759"/>
<keyword evidence="13" id="KW-1185">Reference proteome</keyword>
<dbReference type="PANTHER" id="PTHR46300:SF7">
    <property type="entry name" value="P450, PUTATIVE (EUROFUNG)-RELATED"/>
    <property type="match status" value="1"/>
</dbReference>
<evidence type="ECO:0000313" key="13">
    <source>
        <dbReference type="Proteomes" id="UP000294933"/>
    </source>
</evidence>
<sequence>MFGLEQLTSGLFLASLVFAVAAILFTVLSNSRKLPLPPGPPPLPFIGNALQLPKSRGWTRFAEWGRIYGPVVYFSVFGRELVILNNAETVFDLMDKRSNIYSDRPMAWMFQKLAGMELAVFNISSEHDRFKTYRKLMHGGLNQRAIVTYHNIMQDYACQFIEGLESTPERFVHHIRKNFVSVILKVAYGYSVTGDNDHFVIAAEEATAVVALAANPGRWLVDFFPILRFVPAWFPGADFKRQGAHFRRVLESFNDLPHDWVKEQIAAGTHDEQSFSAQLLIPPANSPPLTEDEDDIVKWSVAGLYAGGADTTTSAMKTFFLAMALNPSIQRRAQAEVDEITGSTRLLTPDDIPALPFVDAILKECVRWAPVAELGLPHRVTRDDEYRGFRVPRGAMVLANIWALLHDEDFYPDSEVFDPDRFMAAPGRTPQQDPTKYAFGFGRRICPGEYFARAALALSIAHVLARFDIADARDAAGRLIGPEVALDPGILCHSLPFSCSITPRSRKAL</sequence>
<evidence type="ECO:0000256" key="4">
    <source>
        <dbReference type="ARBA" id="ARBA00022617"/>
    </source>
</evidence>
<keyword evidence="11" id="KW-1133">Transmembrane helix</keyword>
<keyword evidence="11" id="KW-0812">Transmembrane</keyword>
<keyword evidence="8 10" id="KW-0503">Monooxygenase</keyword>
<accession>A0A4Y7QEE5</accession>
<evidence type="ECO:0000256" key="9">
    <source>
        <dbReference type="PIRSR" id="PIRSR602401-1"/>
    </source>
</evidence>
<evidence type="ECO:0000256" key="5">
    <source>
        <dbReference type="ARBA" id="ARBA00022723"/>
    </source>
</evidence>
<dbReference type="InterPro" id="IPR017972">
    <property type="entry name" value="Cyt_P450_CS"/>
</dbReference>
<dbReference type="GO" id="GO:0016705">
    <property type="term" value="F:oxidoreductase activity, acting on paired donors, with incorporation or reduction of molecular oxygen"/>
    <property type="evidence" value="ECO:0007669"/>
    <property type="project" value="InterPro"/>
</dbReference>
<dbReference type="GO" id="GO:0020037">
    <property type="term" value="F:heme binding"/>
    <property type="evidence" value="ECO:0007669"/>
    <property type="project" value="InterPro"/>
</dbReference>
<dbReference type="CDD" id="cd11065">
    <property type="entry name" value="CYP64-like"/>
    <property type="match status" value="1"/>
</dbReference>
<feature type="transmembrane region" description="Helical" evidence="11">
    <location>
        <begin position="6"/>
        <end position="28"/>
    </location>
</feature>
<evidence type="ECO:0000256" key="1">
    <source>
        <dbReference type="ARBA" id="ARBA00001971"/>
    </source>
</evidence>
<dbReference type="SUPFAM" id="SSF48264">
    <property type="entry name" value="Cytochrome P450"/>
    <property type="match status" value="1"/>
</dbReference>
<organism evidence="12 13">
    <name type="scientific">Rickenella mellea</name>
    <dbReference type="NCBI Taxonomy" id="50990"/>
    <lineage>
        <taxon>Eukaryota</taxon>
        <taxon>Fungi</taxon>
        <taxon>Dikarya</taxon>
        <taxon>Basidiomycota</taxon>
        <taxon>Agaricomycotina</taxon>
        <taxon>Agaricomycetes</taxon>
        <taxon>Hymenochaetales</taxon>
        <taxon>Rickenellaceae</taxon>
        <taxon>Rickenella</taxon>
    </lineage>
</organism>
<dbReference type="PRINTS" id="PR00463">
    <property type="entry name" value="EP450I"/>
</dbReference>